<reference evidence="3" key="1">
    <citation type="submission" date="2018-11" db="EMBL/GenBank/DDBJ databases">
        <authorList>
            <person name="Alioto T."/>
            <person name="Alioto T."/>
        </authorList>
    </citation>
    <scope>NUCLEOTIDE SEQUENCE</scope>
</reference>
<gene>
    <name evidence="3" type="ORF">MGAL_10B018669</name>
</gene>
<dbReference type="EMBL" id="UYJE01002363">
    <property type="protein sequence ID" value="VDI10063.1"/>
    <property type="molecule type" value="Genomic_DNA"/>
</dbReference>
<protein>
    <submittedName>
        <fullName evidence="3">Uncharacterized protein</fullName>
    </submittedName>
</protein>
<dbReference type="Proteomes" id="UP000596742">
    <property type="component" value="Unassembled WGS sequence"/>
</dbReference>
<accession>A0A8B6CTS4</accession>
<feature type="compositionally biased region" description="Basic residues" evidence="1">
    <location>
        <begin position="150"/>
        <end position="166"/>
    </location>
</feature>
<feature type="compositionally biased region" description="Polar residues" evidence="1">
    <location>
        <begin position="179"/>
        <end position="188"/>
    </location>
</feature>
<sequence>MAPTKLSNCLHLLAKLNATHQSNTTTDPFNLTQTTPKVVEESEIEALLYIVVTLLFYSLGIIIGIVSYLKREKREIEQDRIYDQYITSREDQVWSSKYEKVQQVVSRLQVLENEKLTRLAAERETEKLLNGEQIPEEKSENENLESEKAKTKRSIHLKPHFSKKMRITNERSNKKDNVTDNSGVNRSARSSRENIC</sequence>
<feature type="region of interest" description="Disordered" evidence="1">
    <location>
        <begin position="127"/>
        <end position="196"/>
    </location>
</feature>
<keyword evidence="4" id="KW-1185">Reference proteome</keyword>
<feature type="compositionally biased region" description="Basic and acidic residues" evidence="1">
    <location>
        <begin position="127"/>
        <end position="149"/>
    </location>
</feature>
<evidence type="ECO:0000313" key="4">
    <source>
        <dbReference type="Proteomes" id="UP000596742"/>
    </source>
</evidence>
<evidence type="ECO:0000256" key="1">
    <source>
        <dbReference type="SAM" id="MobiDB-lite"/>
    </source>
</evidence>
<organism evidence="3 4">
    <name type="scientific">Mytilus galloprovincialis</name>
    <name type="common">Mediterranean mussel</name>
    <dbReference type="NCBI Taxonomy" id="29158"/>
    <lineage>
        <taxon>Eukaryota</taxon>
        <taxon>Metazoa</taxon>
        <taxon>Spiralia</taxon>
        <taxon>Lophotrochozoa</taxon>
        <taxon>Mollusca</taxon>
        <taxon>Bivalvia</taxon>
        <taxon>Autobranchia</taxon>
        <taxon>Pteriomorphia</taxon>
        <taxon>Mytilida</taxon>
        <taxon>Mytiloidea</taxon>
        <taxon>Mytilidae</taxon>
        <taxon>Mytilinae</taxon>
        <taxon>Mytilus</taxon>
    </lineage>
</organism>
<feature type="transmembrane region" description="Helical" evidence="2">
    <location>
        <begin position="46"/>
        <end position="69"/>
    </location>
</feature>
<proteinExistence type="predicted"/>
<dbReference type="OrthoDB" id="6157012at2759"/>
<evidence type="ECO:0000313" key="3">
    <source>
        <dbReference type="EMBL" id="VDI10063.1"/>
    </source>
</evidence>
<feature type="compositionally biased region" description="Basic and acidic residues" evidence="1">
    <location>
        <begin position="167"/>
        <end position="178"/>
    </location>
</feature>
<keyword evidence="2" id="KW-0472">Membrane</keyword>
<dbReference type="AlphaFoldDB" id="A0A8B6CTS4"/>
<keyword evidence="2" id="KW-0812">Transmembrane</keyword>
<keyword evidence="2" id="KW-1133">Transmembrane helix</keyword>
<evidence type="ECO:0000256" key="2">
    <source>
        <dbReference type="SAM" id="Phobius"/>
    </source>
</evidence>
<comment type="caution">
    <text evidence="3">The sequence shown here is derived from an EMBL/GenBank/DDBJ whole genome shotgun (WGS) entry which is preliminary data.</text>
</comment>
<name>A0A8B6CTS4_MYTGA</name>